<feature type="domain" description="Plastocyanin-like" evidence="8">
    <location>
        <begin position="367"/>
        <end position="475"/>
    </location>
</feature>
<dbReference type="Pfam" id="PF07731">
    <property type="entry name" value="Cu-oxidase_2"/>
    <property type="match status" value="1"/>
</dbReference>
<evidence type="ECO:0000256" key="1">
    <source>
        <dbReference type="ARBA" id="ARBA00010609"/>
    </source>
</evidence>
<dbReference type="PANTHER" id="PTHR11709">
    <property type="entry name" value="MULTI-COPPER OXIDASE"/>
    <property type="match status" value="1"/>
</dbReference>
<dbReference type="FunFam" id="2.60.40.420:FF:000079">
    <property type="entry name" value="Laccase 1"/>
    <property type="match status" value="1"/>
</dbReference>
<accession>A0A182N4J6</accession>
<keyword evidence="4" id="KW-0186">Copper</keyword>
<name>A0A182N4J6_9DIPT</name>
<dbReference type="InterPro" id="IPR011706">
    <property type="entry name" value="Cu-oxidase_C"/>
</dbReference>
<dbReference type="InterPro" id="IPR011707">
    <property type="entry name" value="Cu-oxidase-like_N"/>
</dbReference>
<evidence type="ECO:0000313" key="10">
    <source>
        <dbReference type="Proteomes" id="UP000075884"/>
    </source>
</evidence>
<evidence type="ECO:0000313" key="9">
    <source>
        <dbReference type="EnsemblMetazoa" id="ADIR002561-PA"/>
    </source>
</evidence>
<feature type="region of interest" description="Disordered" evidence="5">
    <location>
        <begin position="293"/>
        <end position="313"/>
    </location>
</feature>
<evidence type="ECO:0000259" key="8">
    <source>
        <dbReference type="Pfam" id="PF07732"/>
    </source>
</evidence>
<dbReference type="Pfam" id="PF07732">
    <property type="entry name" value="Cu-oxidase_3"/>
    <property type="match status" value="1"/>
</dbReference>
<dbReference type="EnsemblMetazoa" id="ADIR002561-RA">
    <property type="protein sequence ID" value="ADIR002561-PA"/>
    <property type="gene ID" value="ADIR002561"/>
</dbReference>
<evidence type="ECO:0008006" key="11">
    <source>
        <dbReference type="Google" id="ProtNLM"/>
    </source>
</evidence>
<evidence type="ECO:0000256" key="4">
    <source>
        <dbReference type="ARBA" id="ARBA00023008"/>
    </source>
</evidence>
<dbReference type="InterPro" id="IPR033138">
    <property type="entry name" value="Cu_oxidase_CS"/>
</dbReference>
<dbReference type="GO" id="GO:0016491">
    <property type="term" value="F:oxidoreductase activity"/>
    <property type="evidence" value="ECO:0007669"/>
    <property type="project" value="UniProtKB-KW"/>
</dbReference>
<dbReference type="CDD" id="cd13858">
    <property type="entry name" value="CuRO_1_tcLCC2_insect_like"/>
    <property type="match status" value="1"/>
</dbReference>
<evidence type="ECO:0000256" key="3">
    <source>
        <dbReference type="ARBA" id="ARBA00023002"/>
    </source>
</evidence>
<dbReference type="PROSITE" id="PS00079">
    <property type="entry name" value="MULTICOPPER_OXIDASE1"/>
    <property type="match status" value="1"/>
</dbReference>
<dbReference type="SUPFAM" id="SSF57603">
    <property type="entry name" value="FnI-like domain"/>
    <property type="match status" value="1"/>
</dbReference>
<dbReference type="InterPro" id="IPR008972">
    <property type="entry name" value="Cupredoxin"/>
</dbReference>
<keyword evidence="10" id="KW-1185">Reference proteome</keyword>
<proteinExistence type="inferred from homology"/>
<feature type="compositionally biased region" description="Acidic residues" evidence="5">
    <location>
        <begin position="302"/>
        <end position="311"/>
    </location>
</feature>
<dbReference type="Pfam" id="PF00394">
    <property type="entry name" value="Cu-oxidase"/>
    <property type="match status" value="1"/>
</dbReference>
<dbReference type="GO" id="GO:0006826">
    <property type="term" value="P:iron ion transport"/>
    <property type="evidence" value="ECO:0007669"/>
    <property type="project" value="TreeGrafter"/>
</dbReference>
<dbReference type="GO" id="GO:0005886">
    <property type="term" value="C:plasma membrane"/>
    <property type="evidence" value="ECO:0007669"/>
    <property type="project" value="TreeGrafter"/>
</dbReference>
<dbReference type="FunFam" id="2.60.40.420:FF:000031">
    <property type="entry name" value="Laccase-2 isoform A"/>
    <property type="match status" value="1"/>
</dbReference>
<evidence type="ECO:0000256" key="5">
    <source>
        <dbReference type="SAM" id="MobiDB-lite"/>
    </source>
</evidence>
<dbReference type="STRING" id="7168.A0A182N4J6"/>
<comment type="similarity">
    <text evidence="1">Belongs to the multicopper oxidase family.</text>
</comment>
<feature type="domain" description="Plastocyanin-like" evidence="7">
    <location>
        <begin position="867"/>
        <end position="996"/>
    </location>
</feature>
<feature type="domain" description="Plastocyanin-like" evidence="6">
    <location>
        <begin position="620"/>
        <end position="742"/>
    </location>
</feature>
<organism evidence="9 10">
    <name type="scientific">Anopheles dirus</name>
    <dbReference type="NCBI Taxonomy" id="7168"/>
    <lineage>
        <taxon>Eukaryota</taxon>
        <taxon>Metazoa</taxon>
        <taxon>Ecdysozoa</taxon>
        <taxon>Arthropoda</taxon>
        <taxon>Hexapoda</taxon>
        <taxon>Insecta</taxon>
        <taxon>Pterygota</taxon>
        <taxon>Neoptera</taxon>
        <taxon>Endopterygota</taxon>
        <taxon>Diptera</taxon>
        <taxon>Nematocera</taxon>
        <taxon>Culicoidea</taxon>
        <taxon>Culicidae</taxon>
        <taxon>Anophelinae</taxon>
        <taxon>Anopheles</taxon>
    </lineage>
</organism>
<dbReference type="SUPFAM" id="SSF49503">
    <property type="entry name" value="Cupredoxins"/>
    <property type="match status" value="3"/>
</dbReference>
<dbReference type="CDD" id="cd13884">
    <property type="entry name" value="CuRO_2_tcLCC_insect_like"/>
    <property type="match status" value="1"/>
</dbReference>
<evidence type="ECO:0000259" key="6">
    <source>
        <dbReference type="Pfam" id="PF00394"/>
    </source>
</evidence>
<evidence type="ECO:0000256" key="2">
    <source>
        <dbReference type="ARBA" id="ARBA00022723"/>
    </source>
</evidence>
<dbReference type="Proteomes" id="UP000075884">
    <property type="component" value="Unassembled WGS sequence"/>
</dbReference>
<dbReference type="FunFam" id="2.60.40.420:FF:000045">
    <property type="entry name" value="Laccase 2"/>
    <property type="match status" value="1"/>
</dbReference>
<evidence type="ECO:0000259" key="7">
    <source>
        <dbReference type="Pfam" id="PF07731"/>
    </source>
</evidence>
<dbReference type="InterPro" id="IPR001117">
    <property type="entry name" value="Cu-oxidase_2nd"/>
</dbReference>
<dbReference type="VEuPathDB" id="VectorBase:ADIR002561"/>
<reference evidence="10" key="1">
    <citation type="submission" date="2013-03" db="EMBL/GenBank/DDBJ databases">
        <title>The Genome Sequence of Anopheles dirus WRAIR2.</title>
        <authorList>
            <consortium name="The Broad Institute Genomics Platform"/>
            <person name="Neafsey D.E."/>
            <person name="Walton C."/>
            <person name="Walker B."/>
            <person name="Young S.K."/>
            <person name="Zeng Q."/>
            <person name="Gargeya S."/>
            <person name="Fitzgerald M."/>
            <person name="Haas B."/>
            <person name="Abouelleil A."/>
            <person name="Allen A.W."/>
            <person name="Alvarado L."/>
            <person name="Arachchi H.M."/>
            <person name="Berlin A.M."/>
            <person name="Chapman S.B."/>
            <person name="Gainer-Dewar J."/>
            <person name="Goldberg J."/>
            <person name="Griggs A."/>
            <person name="Gujja S."/>
            <person name="Hansen M."/>
            <person name="Howarth C."/>
            <person name="Imamovic A."/>
            <person name="Ireland A."/>
            <person name="Larimer J."/>
            <person name="McCowan C."/>
            <person name="Murphy C."/>
            <person name="Pearson M."/>
            <person name="Poon T.W."/>
            <person name="Priest M."/>
            <person name="Roberts A."/>
            <person name="Saif S."/>
            <person name="Shea T."/>
            <person name="Sisk P."/>
            <person name="Sykes S."/>
            <person name="Wortman J."/>
            <person name="Nusbaum C."/>
            <person name="Birren B."/>
        </authorList>
    </citation>
    <scope>NUCLEOTIDE SEQUENCE [LARGE SCALE GENOMIC DNA]</scope>
    <source>
        <strain evidence="10">WRAIR2</strain>
    </source>
</reference>
<dbReference type="PROSITE" id="PS00080">
    <property type="entry name" value="MULTICOPPER_OXIDASE2"/>
    <property type="match status" value="1"/>
</dbReference>
<keyword evidence="3" id="KW-0560">Oxidoreductase</keyword>
<sequence>MQKPANSTTQKEAFEGRLPVVETSLSTANGAMLTSDTMSTTGHRRLLSALALVTLLSSMVQTGHTQTVNADCDPSKCQPLSNISEVSLEPGQRIRRDLDPCCEIMQLYCDTGACPPLIEFCDAERTVRPRNIAGSCCTLQRCDNICEVYANGEVTTRSIGEKWFNMVNETTCMNYECLRNEVNETFVNSIGIECNTICPEGFEAQISQQHCCPQCVQARCKFDEQFYREGQTWTSPDGCLLYRCATENGFLAISSSRKQCPPVGSCPEQNVIERDCCRVCGNAESRRVPASVAPATAATTVDPEEGTDFAEEQSYRNHPCRRECTLGRKPETCYYRFRLEWYRTLSKACYNCPYNATDCDRPHCIAGDGVRRNVAVINRMMPGPSIEVCENDIVVVDVENHLMGDSTTIHWHGLHQRRTPYMDGVPHVSQCPISPGTTFRYTFRADNPGTHFWHSHTGMQRGDGAFGALIIRKDNDIHSLLYDQDLSEHVITVQDWGHEQGVSLFAAHHHSTGDNKPPNLLINGRGKYFQRFPKSTPLAASTSTVEPTLDMNGDGATDVTVQPEAMPVDELDETTLVTEVQTTTEPMEATPDDVELLQASSEHSLKTVLRPDEVRHRTKRQSRTVNFNAVVVPESRHIPLAVFHVDKGRRYRFRLINAEFLNCPVELSVENHNLTVIASDGFGIQPLEDLGSFVSYAGERFDFVVKANQPVGNYLMRFRGLMDCDERFTSAYQFAVLRYRGAPNDTDYESWPPYDYDAPGVQLNSLNRGPGAEDVITIAETNALDQEDLLLLRPETDYKFYVYYDFYGKDNPHFHVPALYGFGQVVNNTNRLYTPQLNHISMRMPPVPFLPGKDVLDERQFCNETSVRDRNCREQYCECSHVIQIPLHATVEMVMIDEGFTFDANHPFHLHGHAFRVVGMDRVSRNTTVEDIRRMDEEGRLPRRLKRAPIKDTVTIPDGGYTIIRFIANNPGYWLFHCHIEFHAEIGMSLVLKVGDRSEMLPAPANFPTCYDFKPKLGELGSGAGASRRARSALLTLALALSVTLQRLL</sequence>
<keyword evidence="2" id="KW-0479">Metal-binding</keyword>
<dbReference type="CDD" id="cd13905">
    <property type="entry name" value="CuRO_3_tcLLC2_insect_like"/>
    <property type="match status" value="1"/>
</dbReference>
<dbReference type="GO" id="GO:0005507">
    <property type="term" value="F:copper ion binding"/>
    <property type="evidence" value="ECO:0007669"/>
    <property type="project" value="InterPro"/>
</dbReference>
<reference evidence="9" key="2">
    <citation type="submission" date="2020-05" db="UniProtKB">
        <authorList>
            <consortium name="EnsemblMetazoa"/>
        </authorList>
    </citation>
    <scope>IDENTIFICATION</scope>
    <source>
        <strain evidence="9">WRAIR2</strain>
    </source>
</reference>
<dbReference type="InterPro" id="IPR002355">
    <property type="entry name" value="Cu_oxidase_Cu_BS"/>
</dbReference>
<dbReference type="InterPro" id="IPR045087">
    <property type="entry name" value="Cu-oxidase_fam"/>
</dbReference>
<protein>
    <recommendedName>
        <fullName evidence="11">Multicopper oxidase</fullName>
    </recommendedName>
</protein>
<dbReference type="PANTHER" id="PTHR11709:SF394">
    <property type="entry name" value="FI03373P-RELATED"/>
    <property type="match status" value="1"/>
</dbReference>
<dbReference type="AlphaFoldDB" id="A0A182N4J6"/>
<dbReference type="Gene3D" id="2.60.40.420">
    <property type="entry name" value="Cupredoxins - blue copper proteins"/>
    <property type="match status" value="3"/>
</dbReference>